<dbReference type="PANTHER" id="PTHR46230:SF7">
    <property type="entry name" value="BOLA-LIKE PROTEIN 1"/>
    <property type="match status" value="1"/>
</dbReference>
<comment type="similarity">
    <text evidence="1">Belongs to the BolA/IbaG family.</text>
</comment>
<proteinExistence type="inferred from homology"/>
<dbReference type="GO" id="GO:0016226">
    <property type="term" value="P:iron-sulfur cluster assembly"/>
    <property type="evidence" value="ECO:0007669"/>
    <property type="project" value="TreeGrafter"/>
</dbReference>
<keyword evidence="3" id="KW-1185">Reference proteome</keyword>
<evidence type="ECO:0000313" key="3">
    <source>
        <dbReference type="Proteomes" id="UP000028680"/>
    </source>
</evidence>
<dbReference type="EMBL" id="CP003984">
    <property type="protein sequence ID" value="AII86611.1"/>
    <property type="molecule type" value="Genomic_DNA"/>
</dbReference>
<dbReference type="Gene3D" id="3.30.300.90">
    <property type="entry name" value="BolA-like"/>
    <property type="match status" value="1"/>
</dbReference>
<dbReference type="PANTHER" id="PTHR46230">
    <property type="match status" value="1"/>
</dbReference>
<evidence type="ECO:0000256" key="1">
    <source>
        <dbReference type="RuleBase" id="RU003860"/>
    </source>
</evidence>
<dbReference type="AlphaFoldDB" id="A0AAN0RI84"/>
<dbReference type="PIRSF" id="PIRSF003113">
    <property type="entry name" value="BolA"/>
    <property type="match status" value="1"/>
</dbReference>
<sequence length="95" mass="10497">MKGVAMIKLERTADHIEKTLREAFNPQELEVSDVSEAHRGHSGFQEGGESHFEVRITAAHFSGMSRIAQHRAIHAALGRDCIERIHALALTVRGA</sequence>
<dbReference type="Proteomes" id="UP000028680">
    <property type="component" value="Chromosome"/>
</dbReference>
<dbReference type="InterPro" id="IPR036065">
    <property type="entry name" value="BolA-like_sf"/>
</dbReference>
<name>A0AAN0RI84_9RHOB</name>
<protein>
    <submittedName>
        <fullName evidence="2">Stress-induced morphoprotein, BolA type</fullName>
    </submittedName>
</protein>
<dbReference type="InterPro" id="IPR002634">
    <property type="entry name" value="BolA"/>
</dbReference>
<dbReference type="KEGG" id="ptp:RCA23_c10600"/>
<dbReference type="SUPFAM" id="SSF82657">
    <property type="entry name" value="BolA-like"/>
    <property type="match status" value="1"/>
</dbReference>
<dbReference type="Pfam" id="PF01722">
    <property type="entry name" value="BolA"/>
    <property type="match status" value="1"/>
</dbReference>
<organism evidence="2 3">
    <name type="scientific">Planktomarina temperata RCA23</name>
    <dbReference type="NCBI Taxonomy" id="666509"/>
    <lineage>
        <taxon>Bacteria</taxon>
        <taxon>Pseudomonadati</taxon>
        <taxon>Pseudomonadota</taxon>
        <taxon>Alphaproteobacteria</taxon>
        <taxon>Rhodobacterales</taxon>
        <taxon>Paracoccaceae</taxon>
        <taxon>Planktomarina</taxon>
    </lineage>
</organism>
<accession>A0AAN0RI84</accession>
<reference evidence="2 3" key="1">
    <citation type="journal article" date="2014" name="ISME J.">
        <title>Adaptation of an abundant Roseobacter RCA organism to pelagic systems revealed by genomic and transcriptomic analyses.</title>
        <authorList>
            <person name="Voget S."/>
            <person name="Wemheuer B."/>
            <person name="Brinkhoff T."/>
            <person name="Vollmers J."/>
            <person name="Dietrich S."/>
            <person name="Giebel H.A."/>
            <person name="Beardsley C."/>
            <person name="Sardemann C."/>
            <person name="Bakenhus I."/>
            <person name="Billerbeck S."/>
            <person name="Daniel R."/>
            <person name="Simon M."/>
        </authorList>
    </citation>
    <scope>NUCLEOTIDE SEQUENCE [LARGE SCALE GENOMIC DNA]</scope>
    <source>
        <strain evidence="2 3">RCA23</strain>
    </source>
</reference>
<evidence type="ECO:0000313" key="2">
    <source>
        <dbReference type="EMBL" id="AII86611.1"/>
    </source>
</evidence>
<gene>
    <name evidence="2" type="ORF">RCA23_c10600</name>
</gene>